<dbReference type="EMBL" id="AHHD01000052">
    <property type="protein sequence ID" value="EKG21362.1"/>
    <property type="molecule type" value="Genomic_DNA"/>
</dbReference>
<dbReference type="GO" id="GO:0004557">
    <property type="term" value="F:alpha-galactosidase activity"/>
    <property type="evidence" value="ECO:0007669"/>
    <property type="project" value="UniProtKB-EC"/>
</dbReference>
<dbReference type="FunFam" id="3.20.20.70:FF:000222">
    <property type="entry name" value="Raffinose synthase Sip1 protein"/>
    <property type="match status" value="1"/>
</dbReference>
<dbReference type="InterPro" id="IPR017853">
    <property type="entry name" value="GH"/>
</dbReference>
<reference evidence="5 6" key="1">
    <citation type="journal article" date="2012" name="BMC Genomics">
        <title>Tools to kill: Genome of one of the most destructive plant pathogenic fungi Macrophomina phaseolina.</title>
        <authorList>
            <person name="Islam M.S."/>
            <person name="Haque M.S."/>
            <person name="Islam M.M."/>
            <person name="Emdad E.M."/>
            <person name="Halim A."/>
            <person name="Hossen Q.M.M."/>
            <person name="Hossain M.Z."/>
            <person name="Ahmed B."/>
            <person name="Rahim S."/>
            <person name="Rahman M.S."/>
            <person name="Alam M.M."/>
            <person name="Hou S."/>
            <person name="Wan X."/>
            <person name="Saito J.A."/>
            <person name="Alam M."/>
        </authorList>
    </citation>
    <scope>NUCLEOTIDE SEQUENCE [LARGE SCALE GENOMIC DNA]</scope>
    <source>
        <strain evidence="5 6">MS6</strain>
    </source>
</reference>
<evidence type="ECO:0000256" key="3">
    <source>
        <dbReference type="ARBA" id="ARBA00023277"/>
    </source>
</evidence>
<evidence type="ECO:0000313" key="5">
    <source>
        <dbReference type="EMBL" id="EKG21362.1"/>
    </source>
</evidence>
<dbReference type="Pfam" id="PF05691">
    <property type="entry name" value="Raffinose_syn"/>
    <property type="match status" value="1"/>
</dbReference>
<dbReference type="AlphaFoldDB" id="K2S904"/>
<comment type="caution">
    <text evidence="5">The sequence shown here is derived from an EMBL/GenBank/DDBJ whole genome shotgun (WGS) entry which is preliminary data.</text>
</comment>
<dbReference type="HOGENOM" id="CLU_006630_0_0_1"/>
<accession>K2S904</accession>
<gene>
    <name evidence="5" type="ORF">MPH_01354</name>
</gene>
<evidence type="ECO:0000313" key="6">
    <source>
        <dbReference type="Proteomes" id="UP000007129"/>
    </source>
</evidence>
<dbReference type="InterPro" id="IPR008811">
    <property type="entry name" value="Glycosyl_hydrolases_36"/>
</dbReference>
<comment type="catalytic activity">
    <reaction evidence="4">
        <text>alpha-D-galactosyl-(1-&gt;3)-1D-myo-inositol + sucrose = raffinose + myo-inositol</text>
        <dbReference type="Rhea" id="RHEA:20161"/>
        <dbReference type="ChEBI" id="CHEBI:16634"/>
        <dbReference type="ChEBI" id="CHEBI:17268"/>
        <dbReference type="ChEBI" id="CHEBI:17505"/>
        <dbReference type="ChEBI" id="CHEBI:17992"/>
        <dbReference type="EC" id="2.4.1.82"/>
    </reaction>
</comment>
<dbReference type="Proteomes" id="UP000007129">
    <property type="component" value="Unassembled WGS sequence"/>
</dbReference>
<dbReference type="InParanoid" id="K2S904"/>
<dbReference type="eggNOG" id="ENOG502QPVE">
    <property type="taxonomic scope" value="Eukaryota"/>
</dbReference>
<dbReference type="PANTHER" id="PTHR31268:SF32">
    <property type="entry name" value="GALACTINOL--SUCROSE GALACTOSYLTRANSFERASE 2-RELATED"/>
    <property type="match status" value="1"/>
</dbReference>
<evidence type="ECO:0000256" key="4">
    <source>
        <dbReference type="ARBA" id="ARBA00049426"/>
    </source>
</evidence>
<comment type="catalytic activity">
    <reaction evidence="1">
        <text>Hydrolysis of terminal, non-reducing alpha-D-galactose residues in alpha-D-galactosides, including galactose oligosaccharides, galactomannans and galactolipids.</text>
        <dbReference type="EC" id="3.2.1.22"/>
    </reaction>
</comment>
<dbReference type="STRING" id="1126212.K2S904"/>
<dbReference type="SUPFAM" id="SSF51445">
    <property type="entry name" value="(Trans)glycosidases"/>
    <property type="match status" value="1"/>
</dbReference>
<proteinExistence type="inferred from homology"/>
<dbReference type="OrthoDB" id="4664297at2759"/>
<dbReference type="InterPro" id="IPR013785">
    <property type="entry name" value="Aldolase_TIM"/>
</dbReference>
<dbReference type="VEuPathDB" id="FungiDB:MPH_01354"/>
<evidence type="ECO:0000256" key="2">
    <source>
        <dbReference type="ARBA" id="ARBA00007240"/>
    </source>
</evidence>
<comment type="similarity">
    <text evidence="2">Belongs to the glycosyl hydrolases 36 family.</text>
</comment>
<protein>
    <submittedName>
        <fullName evidence="5">Raffinose synthase</fullName>
    </submittedName>
</protein>
<keyword evidence="3" id="KW-0119">Carbohydrate metabolism</keyword>
<sequence>MYANLVCSPPLGQTTVVPADHSSVRFTALIELDPSSTRTWEVALWHNHAGKDQWQKLILDEQDADASSVSRDSVVNPVSSNVCKLVVDREDSTPCRRRWFSGELPGRPGRPVSFTITFRAGADEPWKWANEQFSYSDGHLIYQTADLAKSPLSEFLHNISPDLRIDQEASQASDTLLWTASGNVKPAFGDESGWANHALGIPTKLAKWFALVRLWSPWLAPRQGVEIFSPDKEAVLASFLRHDGSHLVVLAVSGINNVLTELIHDGNGNVVIRARNDAPDERESTAIIAVGKSFESANAAAMYHARRLIMKWEAASGEIEAEMKAAEKNELHAQWLEEWYDGLSYCTWNGLGQHLTEKAIFDALDALKENGITVTNLIIDDNWQSLDHEGAGQFERGWIEFEANKDGFPNGLAHTTAEIRRRHENIAHIAVWHAILGYWGGISPDGQIAKEYKTAEVIKKDGVSGGKMLVVDEEDVPRMYNDFYSFLSRSGIDSVKTDAQFFLDELDAAQDRARLINTYQDAWSISILRYFSAKAISCMSQTPQILFHSQLPTNKPRLMVRNSDDFFPEVPASHPWHIFCNAHNSLLTQHLNVLPDWDMFQTSHPWASFHAAARCVSGGPIYITDVPGKHDIDLINQMTAKTPRGSTVILRPHTIGKTIEAYTAYDEPALLKVSTYVGRAKTGSSIVGVFNTTQRRLTELIPLAKFPGTEKGEYVVRAHTTGQTSKPIKSNGNSSPSIHVELPIQGWEILSASPIHTHSTPHNKDIKLSVLGLVGKMTGAAAIVNYDVYVEREGTKRLRIWTSLKALGTYGLWFKDLNNYSVDDDFMALVFGQPVPRHCVETKGDVLLIDVERAWKEGGQKAGWSNEVAVEVFVR</sequence>
<name>K2S904_MACPH</name>
<evidence type="ECO:0000256" key="1">
    <source>
        <dbReference type="ARBA" id="ARBA00001255"/>
    </source>
</evidence>
<dbReference type="PANTHER" id="PTHR31268">
    <property type="match status" value="1"/>
</dbReference>
<dbReference type="Gene3D" id="3.20.20.70">
    <property type="entry name" value="Aldolase class I"/>
    <property type="match status" value="1"/>
</dbReference>
<organism evidence="5 6">
    <name type="scientific">Macrophomina phaseolina (strain MS6)</name>
    <name type="common">Charcoal rot fungus</name>
    <dbReference type="NCBI Taxonomy" id="1126212"/>
    <lineage>
        <taxon>Eukaryota</taxon>
        <taxon>Fungi</taxon>
        <taxon>Dikarya</taxon>
        <taxon>Ascomycota</taxon>
        <taxon>Pezizomycotina</taxon>
        <taxon>Dothideomycetes</taxon>
        <taxon>Dothideomycetes incertae sedis</taxon>
        <taxon>Botryosphaeriales</taxon>
        <taxon>Botryosphaeriaceae</taxon>
        <taxon>Macrophomina</taxon>
    </lineage>
</organism>
<dbReference type="GO" id="GO:0047274">
    <property type="term" value="F:galactinol-sucrose galactosyltransferase activity"/>
    <property type="evidence" value="ECO:0007669"/>
    <property type="project" value="UniProtKB-EC"/>
</dbReference>